<keyword evidence="1" id="KW-0812">Transmembrane</keyword>
<evidence type="ECO:0000313" key="2">
    <source>
        <dbReference type="EMBL" id="BDL43924.1"/>
    </source>
</evidence>
<keyword evidence="1" id="KW-0472">Membrane</keyword>
<dbReference type="EMBL" id="AP025943">
    <property type="protein sequence ID" value="BDL43924.1"/>
    <property type="molecule type" value="Genomic_DNA"/>
</dbReference>
<feature type="transmembrane region" description="Helical" evidence="1">
    <location>
        <begin position="26"/>
        <end position="49"/>
    </location>
</feature>
<keyword evidence="1" id="KW-1133">Transmembrane helix</keyword>
<sequence>MSLHMGSTENALKELERQRSREMWKAALGAFLIMAFIYVVIPVILIIYFGDLKNP</sequence>
<evidence type="ECO:0000313" key="3">
    <source>
        <dbReference type="Proteomes" id="UP001062263"/>
    </source>
</evidence>
<evidence type="ECO:0000256" key="1">
    <source>
        <dbReference type="SAM" id="Phobius"/>
    </source>
</evidence>
<reference evidence="2" key="1">
    <citation type="submission" date="2022-06" db="EMBL/GenBank/DDBJ databases">
        <title>Akkermansia biwalacus sp. nov., an anaerobic mucin-degrading bacterium isolated from human intestine.</title>
        <authorList>
            <person name="Kobayashi Y."/>
            <person name="Inoue S."/>
            <person name="Kawahara T."/>
            <person name="Kohda N."/>
        </authorList>
    </citation>
    <scope>NUCLEOTIDE SEQUENCE</scope>
    <source>
        <strain evidence="2">WON2089</strain>
    </source>
</reference>
<dbReference type="Proteomes" id="UP001062263">
    <property type="component" value="Chromosome"/>
</dbReference>
<protein>
    <submittedName>
        <fullName evidence="2">Uncharacterized protein</fullName>
    </submittedName>
</protein>
<keyword evidence="3" id="KW-1185">Reference proteome</keyword>
<organism evidence="2 3">
    <name type="scientific">Akkermansia biwaensis</name>
    <dbReference type="NCBI Taxonomy" id="2946555"/>
    <lineage>
        <taxon>Bacteria</taxon>
        <taxon>Pseudomonadati</taxon>
        <taxon>Verrucomicrobiota</taxon>
        <taxon>Verrucomicrobiia</taxon>
        <taxon>Verrucomicrobiales</taxon>
        <taxon>Akkermansiaceae</taxon>
        <taxon>Akkermansia</taxon>
    </lineage>
</organism>
<gene>
    <name evidence="2" type="ORF">Abiwalacus_14980</name>
</gene>
<accession>A0ABM7ZGM1</accession>
<proteinExistence type="predicted"/>
<name>A0ABM7ZGM1_9BACT</name>